<reference evidence="3 4" key="1">
    <citation type="journal article" date="2008" name="Int. J. Syst. Evol. Microbiol.">
        <title>Bizionia argentinensis sp. nov., isolated from surface marine water in Antarctica.</title>
        <authorList>
            <person name="Bercovich A."/>
            <person name="Vazquez S.C."/>
            <person name="Yankilevich P."/>
            <person name="Coria S.H."/>
            <person name="Foti M."/>
            <person name="Hernandez E."/>
            <person name="Vidal A."/>
            <person name="Ruberto L."/>
            <person name="Melo C."/>
            <person name="Marenssi S."/>
            <person name="Criscuolo M."/>
            <person name="Memoli M."/>
            <person name="Arguelles M."/>
            <person name="Mac Cormack W.P."/>
        </authorList>
    </citation>
    <scope>NUCLEOTIDE SEQUENCE [LARGE SCALE GENOMIC DNA]</scope>
    <source>
        <strain evidence="3 4">JUB59</strain>
    </source>
</reference>
<dbReference type="GO" id="GO:0006508">
    <property type="term" value="P:proteolysis"/>
    <property type="evidence" value="ECO:0007669"/>
    <property type="project" value="InterPro"/>
</dbReference>
<dbReference type="GO" id="GO:0008270">
    <property type="term" value="F:zinc ion binding"/>
    <property type="evidence" value="ECO:0007669"/>
    <property type="project" value="InterPro"/>
</dbReference>
<proteinExistence type="inferred from homology"/>
<protein>
    <submittedName>
        <fullName evidence="3">Peptidase M14</fullName>
    </submittedName>
</protein>
<dbReference type="InterPro" id="IPR000834">
    <property type="entry name" value="Peptidase_M14"/>
</dbReference>
<comment type="caution">
    <text evidence="3">The sequence shown here is derived from an EMBL/GenBank/DDBJ whole genome shotgun (WGS) entry which is preliminary data.</text>
</comment>
<comment type="caution">
    <text evidence="1">Lacks conserved residue(s) required for the propagation of feature annotation.</text>
</comment>
<dbReference type="eggNOG" id="COG2866">
    <property type="taxonomic scope" value="Bacteria"/>
</dbReference>
<comment type="similarity">
    <text evidence="1">Belongs to the peptidase M14 family.</text>
</comment>
<dbReference type="PROSITE" id="PS52035">
    <property type="entry name" value="PEPTIDASE_M14"/>
    <property type="match status" value="1"/>
</dbReference>
<evidence type="ECO:0000256" key="1">
    <source>
        <dbReference type="PROSITE-ProRule" id="PRU01379"/>
    </source>
</evidence>
<dbReference type="CDD" id="cd06239">
    <property type="entry name" value="M14-like"/>
    <property type="match status" value="1"/>
</dbReference>
<dbReference type="SUPFAM" id="SSF53187">
    <property type="entry name" value="Zn-dependent exopeptidases"/>
    <property type="match status" value="1"/>
</dbReference>
<keyword evidence="4" id="KW-1185">Reference proteome</keyword>
<dbReference type="GO" id="GO:0004181">
    <property type="term" value="F:metallocarboxypeptidase activity"/>
    <property type="evidence" value="ECO:0007669"/>
    <property type="project" value="InterPro"/>
</dbReference>
<gene>
    <name evidence="3" type="ORF">BZARG_106</name>
</gene>
<sequence>MYSSTLETPFNTYKELHLEGRYITNSMIEPLLEKLPKNVQVTIEGTSVKHQSIYCITLGSGKKRVLMWSQMHGNESTTTKALFDLINYLQRNPSILEACTLCIIPILNPDGAQVYTRLNANQIDLNRDAQALSQPESRLLKDCFLKFKPDFCFNLHGQRTIFSVGETSKSAILSFLSPAEDESRSFTKTRKIAMELIVAMNLKLQKVIPNQVALYNDGFNHNCVGDAFQSLGVPTVLFEAGHYPGDYKREVTRELIGYALMIALYTISETELEGKGYEEYLMIPQNGKCFLDVIIRNVEHDGHLIDVGVQYKEELVGNSIQFIPEIVKLEKLDGFFGHKEYDGCGANVLNMNGSMLSVGNQTYSVMLNNAKYSLILA</sequence>
<dbReference type="OrthoDB" id="1119199at2"/>
<dbReference type="STRING" id="1046627.BZARG_106"/>
<organism evidence="3 4">
    <name type="scientific">Bizionia argentinensis JUB59</name>
    <dbReference type="NCBI Taxonomy" id="1046627"/>
    <lineage>
        <taxon>Bacteria</taxon>
        <taxon>Pseudomonadati</taxon>
        <taxon>Bacteroidota</taxon>
        <taxon>Flavobacteriia</taxon>
        <taxon>Flavobacteriales</taxon>
        <taxon>Flavobacteriaceae</taxon>
        <taxon>Bizionia</taxon>
    </lineage>
</organism>
<accession>G2E995</accession>
<dbReference type="Proteomes" id="UP000003730">
    <property type="component" value="Unassembled WGS sequence"/>
</dbReference>
<dbReference type="Pfam" id="PF00246">
    <property type="entry name" value="Peptidase_M14"/>
    <property type="match status" value="1"/>
</dbReference>
<dbReference type="Gene3D" id="3.40.630.10">
    <property type="entry name" value="Zn peptidases"/>
    <property type="match status" value="1"/>
</dbReference>
<dbReference type="AlphaFoldDB" id="G2E995"/>
<dbReference type="PATRIC" id="fig|1046627.3.peg.121"/>
<dbReference type="EMBL" id="AFXZ01000002">
    <property type="protein sequence ID" value="EGV45047.1"/>
    <property type="molecule type" value="Genomic_DNA"/>
</dbReference>
<evidence type="ECO:0000313" key="4">
    <source>
        <dbReference type="Proteomes" id="UP000003730"/>
    </source>
</evidence>
<evidence type="ECO:0000313" key="3">
    <source>
        <dbReference type="EMBL" id="EGV45047.1"/>
    </source>
</evidence>
<feature type="domain" description="Peptidase M14" evidence="2">
    <location>
        <begin position="14"/>
        <end position="377"/>
    </location>
</feature>
<name>G2E995_9FLAO</name>
<evidence type="ECO:0000259" key="2">
    <source>
        <dbReference type="PROSITE" id="PS52035"/>
    </source>
</evidence>
<dbReference type="RefSeq" id="WP_008634730.1">
    <property type="nucleotide sequence ID" value="NZ_AFXZ01000002.1"/>
</dbReference>